<accession>A0A1S1WSQ7</accession>
<protein>
    <recommendedName>
        <fullName evidence="4">Methyltransferase domain-containing protein</fullName>
    </recommendedName>
</protein>
<dbReference type="Gene3D" id="3.40.50.150">
    <property type="entry name" value="Vaccinia Virus protein VP39"/>
    <property type="match status" value="1"/>
</dbReference>
<dbReference type="PANTHER" id="PTHR43464">
    <property type="entry name" value="METHYLTRANSFERASE"/>
    <property type="match status" value="1"/>
</dbReference>
<reference evidence="5 6" key="1">
    <citation type="submission" date="2016-09" db="EMBL/GenBank/DDBJ databases">
        <title>Chromobacterium muskegensis sp. nov., an insecticidal bacterium isolated from Sphagnum bogs.</title>
        <authorList>
            <person name="Sparks M.E."/>
            <person name="Blackburn M.B."/>
            <person name="Gundersen-Rindal D.E."/>
            <person name="Mitchell A."/>
            <person name="Farrar R."/>
            <person name="Kuhar D."/>
        </authorList>
    </citation>
    <scope>NUCLEOTIDE SEQUENCE [LARGE SCALE GENOMIC DNA]</scope>
    <source>
        <strain evidence="5 6">37-2</strain>
    </source>
</reference>
<sequence>MASPRQQYIYAMRFSALTALYDPLVAFTAREKHFKGALLAAAQLRPGQRVLDVGCGTGTLAIAASLQTPGLVVQGLDGDDNILRRAAGKAVRAGAKLTFRQGMSFAMPYLDNAFDRVLSSLFFHHLGTEDKRRTLDEIRRVMKPQGELYIADWGAPQNRLMRVLFYSIQLLDGFTTTQGNVEGVLPELMREAGFADVRLIRQIPTLFGTMAIYGGTKPNPA</sequence>
<dbReference type="GO" id="GO:0032259">
    <property type="term" value="P:methylation"/>
    <property type="evidence" value="ECO:0007669"/>
    <property type="project" value="UniProtKB-KW"/>
</dbReference>
<evidence type="ECO:0000259" key="4">
    <source>
        <dbReference type="Pfam" id="PF13649"/>
    </source>
</evidence>
<dbReference type="InterPro" id="IPR029063">
    <property type="entry name" value="SAM-dependent_MTases_sf"/>
</dbReference>
<dbReference type="Proteomes" id="UP000180088">
    <property type="component" value="Unassembled WGS sequence"/>
</dbReference>
<keyword evidence="2" id="KW-0808">Transferase</keyword>
<feature type="domain" description="Methyltransferase" evidence="4">
    <location>
        <begin position="50"/>
        <end position="146"/>
    </location>
</feature>
<organism evidence="5 6">
    <name type="scientific">Chromobacterium sphagni</name>
    <dbReference type="NCBI Taxonomy" id="1903179"/>
    <lineage>
        <taxon>Bacteria</taxon>
        <taxon>Pseudomonadati</taxon>
        <taxon>Pseudomonadota</taxon>
        <taxon>Betaproteobacteria</taxon>
        <taxon>Neisseriales</taxon>
        <taxon>Chromobacteriaceae</taxon>
        <taxon>Chromobacterium</taxon>
    </lineage>
</organism>
<evidence type="ECO:0000256" key="3">
    <source>
        <dbReference type="ARBA" id="ARBA00022691"/>
    </source>
</evidence>
<evidence type="ECO:0000313" key="6">
    <source>
        <dbReference type="Proteomes" id="UP000180088"/>
    </source>
</evidence>
<evidence type="ECO:0000256" key="1">
    <source>
        <dbReference type="ARBA" id="ARBA00022603"/>
    </source>
</evidence>
<evidence type="ECO:0000256" key="2">
    <source>
        <dbReference type="ARBA" id="ARBA00022679"/>
    </source>
</evidence>
<comment type="caution">
    <text evidence="5">The sequence shown here is derived from an EMBL/GenBank/DDBJ whole genome shotgun (WGS) entry which is preliminary data.</text>
</comment>
<dbReference type="AlphaFoldDB" id="A0A1S1WSQ7"/>
<dbReference type="Pfam" id="PF13649">
    <property type="entry name" value="Methyltransf_25"/>
    <property type="match status" value="1"/>
</dbReference>
<gene>
    <name evidence="5" type="ORF">BI347_21470</name>
</gene>
<evidence type="ECO:0000313" key="5">
    <source>
        <dbReference type="EMBL" id="OHX10359.1"/>
    </source>
</evidence>
<dbReference type="STRING" id="1903179.BI347_21470"/>
<dbReference type="InterPro" id="IPR041698">
    <property type="entry name" value="Methyltransf_25"/>
</dbReference>
<dbReference type="PANTHER" id="PTHR43464:SF19">
    <property type="entry name" value="UBIQUINONE BIOSYNTHESIS O-METHYLTRANSFERASE, MITOCHONDRIAL"/>
    <property type="match status" value="1"/>
</dbReference>
<proteinExistence type="predicted"/>
<keyword evidence="3" id="KW-0949">S-adenosyl-L-methionine</keyword>
<dbReference type="RefSeq" id="WP_071117049.1">
    <property type="nucleotide sequence ID" value="NZ_MKCS01000004.1"/>
</dbReference>
<dbReference type="OrthoDB" id="8595155at2"/>
<dbReference type="EMBL" id="MKCS01000004">
    <property type="protein sequence ID" value="OHX10359.1"/>
    <property type="molecule type" value="Genomic_DNA"/>
</dbReference>
<dbReference type="SUPFAM" id="SSF53335">
    <property type="entry name" value="S-adenosyl-L-methionine-dependent methyltransferases"/>
    <property type="match status" value="1"/>
</dbReference>
<dbReference type="GO" id="GO:0008168">
    <property type="term" value="F:methyltransferase activity"/>
    <property type="evidence" value="ECO:0007669"/>
    <property type="project" value="UniProtKB-KW"/>
</dbReference>
<keyword evidence="1" id="KW-0489">Methyltransferase</keyword>
<name>A0A1S1WSQ7_9NEIS</name>
<dbReference type="CDD" id="cd02440">
    <property type="entry name" value="AdoMet_MTases"/>
    <property type="match status" value="1"/>
</dbReference>